<dbReference type="InterPro" id="IPR050802">
    <property type="entry name" value="EF-GSTs"/>
</dbReference>
<dbReference type="PROSITE" id="PS50405">
    <property type="entry name" value="GST_CTER"/>
    <property type="match status" value="1"/>
</dbReference>
<dbReference type="SMART" id="SM01183">
    <property type="entry name" value="EF1G"/>
    <property type="match status" value="1"/>
</dbReference>
<dbReference type="InterPro" id="IPR001662">
    <property type="entry name" value="EF1B_G_C"/>
</dbReference>
<dbReference type="Proteomes" id="UP000887229">
    <property type="component" value="Unassembled WGS sequence"/>
</dbReference>
<evidence type="ECO:0000256" key="3">
    <source>
        <dbReference type="ARBA" id="ARBA00022917"/>
    </source>
</evidence>
<dbReference type="InterPro" id="IPR040079">
    <property type="entry name" value="Glutathione_S-Trfase"/>
</dbReference>
<comment type="similarity">
    <text evidence="1">Belongs to the GST superfamily.</text>
</comment>
<proteinExistence type="inferred from homology"/>
<dbReference type="Pfam" id="PF02798">
    <property type="entry name" value="GST_N"/>
    <property type="match status" value="1"/>
</dbReference>
<dbReference type="Gene3D" id="1.20.1050.10">
    <property type="match status" value="1"/>
</dbReference>
<dbReference type="GO" id="GO:0005634">
    <property type="term" value="C:nucleus"/>
    <property type="evidence" value="ECO:0007669"/>
    <property type="project" value="TreeGrafter"/>
</dbReference>
<dbReference type="FunFam" id="1.20.1050.10:FF:000006">
    <property type="entry name" value="Elongation factor 1 gamma"/>
    <property type="match status" value="1"/>
</dbReference>
<dbReference type="PANTHER" id="PTHR43986">
    <property type="entry name" value="ELONGATION FACTOR 1-GAMMA"/>
    <property type="match status" value="1"/>
</dbReference>
<dbReference type="InterPro" id="IPR010987">
    <property type="entry name" value="Glutathione-S-Trfase_C-like"/>
</dbReference>
<dbReference type="InterPro" id="IPR036249">
    <property type="entry name" value="Thioredoxin-like_sf"/>
</dbReference>
<reference evidence="8" key="1">
    <citation type="journal article" date="2021" name="IMA Fungus">
        <title>Genomic characterization of three marine fungi, including Emericellopsis atlantica sp. nov. with signatures of a generalist lifestyle and marine biomass degradation.</title>
        <authorList>
            <person name="Hagestad O.C."/>
            <person name="Hou L."/>
            <person name="Andersen J.H."/>
            <person name="Hansen E.H."/>
            <person name="Altermark B."/>
            <person name="Li C."/>
            <person name="Kuhnert E."/>
            <person name="Cox R.J."/>
            <person name="Crous P.W."/>
            <person name="Spatafora J.W."/>
            <person name="Lail K."/>
            <person name="Amirebrahimi M."/>
            <person name="Lipzen A."/>
            <person name="Pangilinan J."/>
            <person name="Andreopoulos W."/>
            <person name="Hayes R.D."/>
            <person name="Ng V."/>
            <person name="Grigoriev I.V."/>
            <person name="Jackson S.A."/>
            <person name="Sutton T.D.S."/>
            <person name="Dobson A.D.W."/>
            <person name="Rama T."/>
        </authorList>
    </citation>
    <scope>NUCLEOTIDE SEQUENCE</scope>
    <source>
        <strain evidence="8">TS7</strain>
    </source>
</reference>
<evidence type="ECO:0000313" key="9">
    <source>
        <dbReference type="Proteomes" id="UP000887229"/>
    </source>
</evidence>
<dbReference type="InterPro" id="IPR036282">
    <property type="entry name" value="Glutathione-S-Trfase_C_sf"/>
</dbReference>
<dbReference type="InterPro" id="IPR004045">
    <property type="entry name" value="Glutathione_S-Trfase_N"/>
</dbReference>
<dbReference type="AlphaFoldDB" id="A0A9P7ZNA6"/>
<comment type="caution">
    <text evidence="8">The sequence shown here is derived from an EMBL/GenBank/DDBJ whole genome shotgun (WGS) entry which is preliminary data.</text>
</comment>
<dbReference type="InterPro" id="IPR004046">
    <property type="entry name" value="GST_C"/>
</dbReference>
<evidence type="ECO:0000313" key="8">
    <source>
        <dbReference type="EMBL" id="KAG9255259.1"/>
    </source>
</evidence>
<sequence length="408" mass="46021">MAFGTLFTRGNDNPRTTAIKAVAKANNLELNIVEADPQKPTIEHLKANALGKIPAFLGEDGFALSEAIAVAIYVTSQNEKTTLLGKTKQDYASILKWMSFFNSEVLPPLGGWFRPLLGLDSYNKKSVEDSSVRALKAIKTVEAHLLRHTYLVGDRITLADLFSAGIITRGYQYLFGKAWRQEYPNVTRWYETVINQPIYSAVAEKLEFLDEPKLTNVPPKKAEAPKAAAKAAPAPAPAAEEPAEAPKAKHPCELLPKSAYPLDDFKRYFSNNDEAESMKYFWEKVPFEDYSIWRVDYKYNDELTLVFMSNNLIGGFNTRLEGSRKYLFGSASVYGENNDSVIQGAFVIRGQDYLPVFDVAPDYESYSFTKLDHTKAEDREFLESMWKWDRPVTVNGKEYPHADGKVFK</sequence>
<evidence type="ECO:0000259" key="6">
    <source>
        <dbReference type="PROSITE" id="PS50040"/>
    </source>
</evidence>
<dbReference type="SUPFAM" id="SSF47616">
    <property type="entry name" value="GST C-terminal domain-like"/>
    <property type="match status" value="1"/>
</dbReference>
<protein>
    <recommendedName>
        <fullName evidence="10">Elongation factor 1-gamma 1</fullName>
    </recommendedName>
</protein>
<feature type="compositionally biased region" description="Low complexity" evidence="5">
    <location>
        <begin position="225"/>
        <end position="240"/>
    </location>
</feature>
<keyword evidence="9" id="KW-1185">Reference proteome</keyword>
<dbReference type="Pfam" id="PF00647">
    <property type="entry name" value="EF1G"/>
    <property type="match status" value="1"/>
</dbReference>
<evidence type="ECO:0000259" key="7">
    <source>
        <dbReference type="PROSITE" id="PS50405"/>
    </source>
</evidence>
<dbReference type="FunFam" id="3.30.70.1010:FF:000001">
    <property type="entry name" value="Elongation factor 1-gamma 1"/>
    <property type="match status" value="1"/>
</dbReference>
<feature type="region of interest" description="Disordered" evidence="5">
    <location>
        <begin position="217"/>
        <end position="248"/>
    </location>
</feature>
<keyword evidence="2 4" id="KW-0251">Elongation factor</keyword>
<organism evidence="8 9">
    <name type="scientific">Emericellopsis atlantica</name>
    <dbReference type="NCBI Taxonomy" id="2614577"/>
    <lineage>
        <taxon>Eukaryota</taxon>
        <taxon>Fungi</taxon>
        <taxon>Dikarya</taxon>
        <taxon>Ascomycota</taxon>
        <taxon>Pezizomycotina</taxon>
        <taxon>Sordariomycetes</taxon>
        <taxon>Hypocreomycetidae</taxon>
        <taxon>Hypocreales</taxon>
        <taxon>Bionectriaceae</taxon>
        <taxon>Emericellopsis</taxon>
    </lineage>
</organism>
<dbReference type="SUPFAM" id="SSF52833">
    <property type="entry name" value="Thioredoxin-like"/>
    <property type="match status" value="1"/>
</dbReference>
<dbReference type="SUPFAM" id="SSF89942">
    <property type="entry name" value="eEF1-gamma domain"/>
    <property type="match status" value="1"/>
</dbReference>
<evidence type="ECO:0000256" key="2">
    <source>
        <dbReference type="ARBA" id="ARBA00022768"/>
    </source>
</evidence>
<accession>A0A9P7ZNA6</accession>
<feature type="domain" description="EF-1-gamma C-terminal" evidence="6">
    <location>
        <begin position="248"/>
        <end position="408"/>
    </location>
</feature>
<dbReference type="RefSeq" id="XP_046119183.1">
    <property type="nucleotide sequence ID" value="XM_046263291.1"/>
</dbReference>
<keyword evidence="3 4" id="KW-0648">Protein biosynthesis</keyword>
<evidence type="ECO:0000256" key="1">
    <source>
        <dbReference type="ARBA" id="ARBA00007409"/>
    </source>
</evidence>
<dbReference type="GeneID" id="70294194"/>
<dbReference type="SFLD" id="SFLDS00019">
    <property type="entry name" value="Glutathione_Transferase_(cytos"/>
    <property type="match status" value="1"/>
</dbReference>
<dbReference type="CDD" id="cd03181">
    <property type="entry name" value="GST_C_EF1Bgamma_like"/>
    <property type="match status" value="1"/>
</dbReference>
<dbReference type="Pfam" id="PF00043">
    <property type="entry name" value="GST_C"/>
    <property type="match status" value="1"/>
</dbReference>
<dbReference type="InterPro" id="IPR036433">
    <property type="entry name" value="EF1B_G_C_sf"/>
</dbReference>
<dbReference type="OrthoDB" id="249703at2759"/>
<dbReference type="GO" id="GO:0005737">
    <property type="term" value="C:cytoplasm"/>
    <property type="evidence" value="ECO:0007669"/>
    <property type="project" value="TreeGrafter"/>
</dbReference>
<dbReference type="GO" id="GO:0003746">
    <property type="term" value="F:translation elongation factor activity"/>
    <property type="evidence" value="ECO:0007669"/>
    <property type="project" value="UniProtKB-UniRule"/>
</dbReference>
<evidence type="ECO:0000256" key="4">
    <source>
        <dbReference type="PROSITE-ProRule" id="PRU00519"/>
    </source>
</evidence>
<dbReference type="SFLD" id="SFLDG00358">
    <property type="entry name" value="Main_(cytGST)"/>
    <property type="match status" value="1"/>
</dbReference>
<dbReference type="Gene3D" id="3.40.30.10">
    <property type="entry name" value="Glutaredoxin"/>
    <property type="match status" value="1"/>
</dbReference>
<evidence type="ECO:0008006" key="10">
    <source>
        <dbReference type="Google" id="ProtNLM"/>
    </source>
</evidence>
<gene>
    <name evidence="8" type="ORF">F5Z01DRAFT_652575</name>
</gene>
<dbReference type="EMBL" id="MU251251">
    <property type="protein sequence ID" value="KAG9255259.1"/>
    <property type="molecule type" value="Genomic_DNA"/>
</dbReference>
<dbReference type="FunFam" id="3.40.30.10:FF:000142">
    <property type="entry name" value="Elongation factor 1 gamma"/>
    <property type="match status" value="1"/>
</dbReference>
<dbReference type="PROSITE" id="PS50040">
    <property type="entry name" value="EF1G_C"/>
    <property type="match status" value="1"/>
</dbReference>
<feature type="domain" description="GST C-terminal" evidence="7">
    <location>
        <begin position="87"/>
        <end position="214"/>
    </location>
</feature>
<name>A0A9P7ZNA6_9HYPO</name>
<evidence type="ECO:0000256" key="5">
    <source>
        <dbReference type="SAM" id="MobiDB-lite"/>
    </source>
</evidence>
<dbReference type="CDD" id="cd03044">
    <property type="entry name" value="GST_N_EF1Bgamma"/>
    <property type="match status" value="1"/>
</dbReference>
<dbReference type="Gene3D" id="3.30.70.1010">
    <property type="entry name" value="Translation elongation factor EF1B, gamma chain, conserved domain"/>
    <property type="match status" value="1"/>
</dbReference>
<dbReference type="PANTHER" id="PTHR43986:SF1">
    <property type="entry name" value="ELONGATION FACTOR 1-GAMMA"/>
    <property type="match status" value="1"/>
</dbReference>